<dbReference type="Proteomes" id="UP000283589">
    <property type="component" value="Unassembled WGS sequence"/>
</dbReference>
<feature type="domain" description="DUF4959" evidence="2">
    <location>
        <begin position="27"/>
        <end position="115"/>
    </location>
</feature>
<keyword evidence="6" id="KW-1185">Reference proteome</keyword>
<protein>
    <submittedName>
        <fullName evidence="4">DUF4959 domain-containing protein</fullName>
    </submittedName>
</protein>
<evidence type="ECO:0000313" key="3">
    <source>
        <dbReference type="EMBL" id="QRO50423.1"/>
    </source>
</evidence>
<dbReference type="PROSITE" id="PS51257">
    <property type="entry name" value="PROKAR_LIPOPROTEIN"/>
    <property type="match status" value="1"/>
</dbReference>
<dbReference type="Pfam" id="PF16323">
    <property type="entry name" value="DUF4959"/>
    <property type="match status" value="1"/>
</dbReference>
<dbReference type="Proteomes" id="UP000654720">
    <property type="component" value="Chromosome"/>
</dbReference>
<evidence type="ECO:0000259" key="2">
    <source>
        <dbReference type="Pfam" id="PF16323"/>
    </source>
</evidence>
<proteinExistence type="predicted"/>
<feature type="signal peptide" evidence="1">
    <location>
        <begin position="1"/>
        <end position="17"/>
    </location>
</feature>
<dbReference type="AlphaFoldDB" id="A0A412WYV2"/>
<feature type="chain" id="PRO_5044602244" evidence="1">
    <location>
        <begin position="18"/>
        <end position="443"/>
    </location>
</feature>
<dbReference type="InterPro" id="IPR032527">
    <property type="entry name" value="DUF4959"/>
</dbReference>
<accession>A0A412WYV2</accession>
<reference evidence="4 5" key="1">
    <citation type="submission" date="2018-08" db="EMBL/GenBank/DDBJ databases">
        <title>A genome reference for cultivated species of the human gut microbiota.</title>
        <authorList>
            <person name="Zou Y."/>
            <person name="Xue W."/>
            <person name="Luo G."/>
        </authorList>
    </citation>
    <scope>NUCLEOTIDE SEQUENCE [LARGE SCALE GENOMIC DNA]</scope>
    <source>
        <strain evidence="4 5">AF14-49</strain>
    </source>
</reference>
<reference evidence="3 6" key="2">
    <citation type="submission" date="2021-02" db="EMBL/GenBank/DDBJ databases">
        <title>FDA dAtabase for Regulatory Grade micrObial Sequences (FDA-ARGOS): Supporting development and validation of Infectious Disease Dx tests.</title>
        <authorList>
            <person name="Carlson P."/>
            <person name="Fischbach M."/>
            <person name="Hastie J."/>
            <person name="Bilen M."/>
            <person name="Cheng A."/>
            <person name="Tallon L."/>
            <person name="Sadzewicz L."/>
            <person name="Zhao X."/>
            <person name="Boylan J."/>
            <person name="Ott S."/>
            <person name="Bowen H."/>
            <person name="Vavikolanu K."/>
            <person name="Mehta A."/>
            <person name="Aluvathingal J."/>
            <person name="Nadendla S."/>
            <person name="Yan Y."/>
            <person name="Sichtig H."/>
        </authorList>
    </citation>
    <scope>NUCLEOTIDE SEQUENCE [LARGE SCALE GENOMIC DNA]</scope>
    <source>
        <strain evidence="3 6">FDAARGOS_1229</strain>
    </source>
</reference>
<dbReference type="EMBL" id="CP069450">
    <property type="protein sequence ID" value="QRO50423.1"/>
    <property type="molecule type" value="Genomic_DNA"/>
</dbReference>
<name>A0A412WYV2_9BACT</name>
<dbReference type="EMBL" id="QRZA01000016">
    <property type="protein sequence ID" value="RGV32939.1"/>
    <property type="molecule type" value="Genomic_DNA"/>
</dbReference>
<dbReference type="STRING" id="1121130.GCA_000519105_03250"/>
<evidence type="ECO:0000256" key="1">
    <source>
        <dbReference type="SAM" id="SignalP"/>
    </source>
</evidence>
<organism evidence="4 5">
    <name type="scientific">Butyricimonas virosa</name>
    <dbReference type="NCBI Taxonomy" id="544645"/>
    <lineage>
        <taxon>Bacteria</taxon>
        <taxon>Pseudomonadati</taxon>
        <taxon>Bacteroidota</taxon>
        <taxon>Bacteroidia</taxon>
        <taxon>Bacteroidales</taxon>
        <taxon>Odoribacteraceae</taxon>
        <taxon>Butyricimonas</taxon>
    </lineage>
</organism>
<keyword evidence="1" id="KW-0732">Signal</keyword>
<sequence length="443" mass="50086">MMKNTILILLLIFGLFACEDNDSYFDASIPQENVRFKAIPGGAVMHYTLPENTDIFAVKAEYEDYKGKKMIKIASYAYDSLVLDGFNEARNNVPVRVSLLNQSNEASKAMEFTFNTQDSGPVAFFNDIEVLPYWDGFQVKYKVPGAATGLCNVFFIGTNPMTRELDTLLLETFAIEAGENVKYFSLAQKRDVNTVVVKTEDFRGNVAMQKVYEGVASYNVGKLDPSNFEWLDPFSLSVENDNQGFMVGWKYLFDGDVKGSRKLAFQESWGTAMPPANMYSFVTVPYAVNKPDAPKYFILDIKEPKQVSSIRMYGMLNLNSLTKPSVFVTCYGTMLPNEVTIYASNNKDDNTSWVKVGNFYQSLTAAVPWIQRAGDVDGSTKIKTTSELEAVEPCYLTVNFSVDNPPYRYFKVEFNSVFKEIPNQYYKNTTERVTLHEVEVYGK</sequence>
<gene>
    <name evidence="4" type="ORF">DWW18_12480</name>
    <name evidence="3" type="ORF">I6J59_01945</name>
</gene>
<dbReference type="Gene3D" id="2.60.120.260">
    <property type="entry name" value="Galactose-binding domain-like"/>
    <property type="match status" value="1"/>
</dbReference>
<evidence type="ECO:0000313" key="6">
    <source>
        <dbReference type="Proteomes" id="UP000654720"/>
    </source>
</evidence>
<evidence type="ECO:0000313" key="5">
    <source>
        <dbReference type="Proteomes" id="UP000283589"/>
    </source>
</evidence>
<dbReference type="RefSeq" id="WP_034502625.1">
    <property type="nucleotide sequence ID" value="NZ_CALBWO010000009.1"/>
</dbReference>
<evidence type="ECO:0000313" key="4">
    <source>
        <dbReference type="EMBL" id="RGV32939.1"/>
    </source>
</evidence>